<feature type="compositionally biased region" description="Gly residues" evidence="1">
    <location>
        <begin position="375"/>
        <end position="387"/>
    </location>
</feature>
<gene>
    <name evidence="2" type="ORF">P7K49_009473</name>
</gene>
<accession>A0ABQ9VK41</accession>
<keyword evidence="3" id="KW-1185">Reference proteome</keyword>
<feature type="region of interest" description="Disordered" evidence="1">
    <location>
        <begin position="290"/>
        <end position="387"/>
    </location>
</feature>
<dbReference type="Proteomes" id="UP001266305">
    <property type="component" value="Unassembled WGS sequence"/>
</dbReference>
<reference evidence="2 3" key="1">
    <citation type="submission" date="2023-05" db="EMBL/GenBank/DDBJ databases">
        <title>B98-5 Cell Line De Novo Hybrid Assembly: An Optical Mapping Approach.</title>
        <authorList>
            <person name="Kananen K."/>
            <person name="Auerbach J.A."/>
            <person name="Kautto E."/>
            <person name="Blachly J.S."/>
        </authorList>
    </citation>
    <scope>NUCLEOTIDE SEQUENCE [LARGE SCALE GENOMIC DNA]</scope>
    <source>
        <strain evidence="2">B95-8</strain>
        <tissue evidence="2">Cell line</tissue>
    </source>
</reference>
<name>A0ABQ9VK41_SAGOE</name>
<evidence type="ECO:0000256" key="1">
    <source>
        <dbReference type="SAM" id="MobiDB-lite"/>
    </source>
</evidence>
<organism evidence="2 3">
    <name type="scientific">Saguinus oedipus</name>
    <name type="common">Cotton-top tamarin</name>
    <name type="synonym">Oedipomidas oedipus</name>
    <dbReference type="NCBI Taxonomy" id="9490"/>
    <lineage>
        <taxon>Eukaryota</taxon>
        <taxon>Metazoa</taxon>
        <taxon>Chordata</taxon>
        <taxon>Craniata</taxon>
        <taxon>Vertebrata</taxon>
        <taxon>Euteleostomi</taxon>
        <taxon>Mammalia</taxon>
        <taxon>Eutheria</taxon>
        <taxon>Euarchontoglires</taxon>
        <taxon>Primates</taxon>
        <taxon>Haplorrhini</taxon>
        <taxon>Platyrrhini</taxon>
        <taxon>Cebidae</taxon>
        <taxon>Callitrichinae</taxon>
        <taxon>Saguinus</taxon>
    </lineage>
</organism>
<feature type="region of interest" description="Disordered" evidence="1">
    <location>
        <begin position="170"/>
        <end position="273"/>
    </location>
</feature>
<evidence type="ECO:0000313" key="2">
    <source>
        <dbReference type="EMBL" id="KAK2109727.1"/>
    </source>
</evidence>
<protein>
    <submittedName>
        <fullName evidence="2">Uncharacterized protein</fullName>
    </submittedName>
</protein>
<feature type="compositionally biased region" description="Basic and acidic residues" evidence="1">
    <location>
        <begin position="327"/>
        <end position="358"/>
    </location>
</feature>
<evidence type="ECO:0000313" key="3">
    <source>
        <dbReference type="Proteomes" id="UP001266305"/>
    </source>
</evidence>
<feature type="region of interest" description="Disordered" evidence="1">
    <location>
        <begin position="1"/>
        <end position="140"/>
    </location>
</feature>
<proteinExistence type="predicted"/>
<comment type="caution">
    <text evidence="2">The sequence shown here is derived from an EMBL/GenBank/DDBJ whole genome shotgun (WGS) entry which is preliminary data.</text>
</comment>
<feature type="compositionally biased region" description="Basic and acidic residues" evidence="1">
    <location>
        <begin position="64"/>
        <end position="113"/>
    </location>
</feature>
<sequence length="387" mass="40768">MTKAPPLPPSRLGLPPDSGTDAWSGLGATVTAAIFGEPPPPPRRNRETETGGDPKRARNKARGGQREAAGERNRPEGARQRARDTERREGEKKGESERGASERASEDTAEPGRAEPPPPLPTCPARDPRGAGGWASSRPAVAAAAPTLLAAQPPLSFPPPSSRLLAARVGFGAPAPPAPSRRASARLRVGQQRGCALRAGPGRAASPPARASDCCPGRRPREPPQAARARDQTSLGSDNVPVQEPARLVPGPDPSRSAPPWLEGTGSAAGAAQRPAGYIVFLRWTGEVAADLPSPRDSGRARLVPAARWREAGGGEGGPRSFQSPVEVKEKEEVKEEESDGLRCRLEKRRREEREREGGWPGAFPGRWERPAGCPGDGGQIEGESGP</sequence>
<feature type="compositionally biased region" description="Low complexity" evidence="1">
    <location>
        <begin position="198"/>
        <end position="212"/>
    </location>
</feature>
<dbReference type="EMBL" id="JASSZA010000005">
    <property type="protein sequence ID" value="KAK2109727.1"/>
    <property type="molecule type" value="Genomic_DNA"/>
</dbReference>
<feature type="compositionally biased region" description="Basic and acidic residues" evidence="1">
    <location>
        <begin position="44"/>
        <end position="56"/>
    </location>
</feature>